<dbReference type="AlphaFoldDB" id="W9YAK5"/>
<gene>
    <name evidence="2" type="ORF">A1O3_02919</name>
</gene>
<sequence>MEKRPRRVSSNRLSIEELTPDDMGYDGDIEVLLPDQYEEPDSDFEDHKTLWKVWPDTDDELAGNLRRLSCHPHVPSPSSRDASEGAHKRRSRDMVADHPNPNPPGKRTVLEVSELVDTRTEQPPLKRRKKKSSKQSMAHLLMKKQATAAWSDSSDKTDEHEATILSSNSGTPETASTPVAEDDDRFNAMDMG</sequence>
<evidence type="ECO:0000313" key="3">
    <source>
        <dbReference type="Proteomes" id="UP000019478"/>
    </source>
</evidence>
<feature type="compositionally biased region" description="Polar residues" evidence="1">
    <location>
        <begin position="164"/>
        <end position="177"/>
    </location>
</feature>
<feature type="region of interest" description="Disordered" evidence="1">
    <location>
        <begin position="68"/>
        <end position="192"/>
    </location>
</feature>
<dbReference type="eggNOG" id="ENOG502T95H">
    <property type="taxonomic scope" value="Eukaryota"/>
</dbReference>
<protein>
    <submittedName>
        <fullName evidence="2">Uncharacterized protein</fullName>
    </submittedName>
</protein>
<dbReference type="RefSeq" id="XP_007731249.1">
    <property type="nucleotide sequence ID" value="XM_007733059.1"/>
</dbReference>
<evidence type="ECO:0000256" key="1">
    <source>
        <dbReference type="SAM" id="MobiDB-lite"/>
    </source>
</evidence>
<feature type="compositionally biased region" description="Basic and acidic residues" evidence="1">
    <location>
        <begin position="153"/>
        <end position="162"/>
    </location>
</feature>
<reference evidence="2 3" key="1">
    <citation type="submission" date="2013-03" db="EMBL/GenBank/DDBJ databases">
        <title>The Genome Sequence of Capronia epimyces CBS 606.96.</title>
        <authorList>
            <consortium name="The Broad Institute Genomics Platform"/>
            <person name="Cuomo C."/>
            <person name="de Hoog S."/>
            <person name="Gorbushina A."/>
            <person name="Walker B."/>
            <person name="Young S.K."/>
            <person name="Zeng Q."/>
            <person name="Gargeya S."/>
            <person name="Fitzgerald M."/>
            <person name="Haas B."/>
            <person name="Abouelleil A."/>
            <person name="Allen A.W."/>
            <person name="Alvarado L."/>
            <person name="Arachchi H.M."/>
            <person name="Berlin A.M."/>
            <person name="Chapman S.B."/>
            <person name="Gainer-Dewar J."/>
            <person name="Goldberg J."/>
            <person name="Griggs A."/>
            <person name="Gujja S."/>
            <person name="Hansen M."/>
            <person name="Howarth C."/>
            <person name="Imamovic A."/>
            <person name="Ireland A."/>
            <person name="Larimer J."/>
            <person name="McCowan C."/>
            <person name="Murphy C."/>
            <person name="Pearson M."/>
            <person name="Poon T.W."/>
            <person name="Priest M."/>
            <person name="Roberts A."/>
            <person name="Saif S."/>
            <person name="Shea T."/>
            <person name="Sisk P."/>
            <person name="Sykes S."/>
            <person name="Wortman J."/>
            <person name="Nusbaum C."/>
            <person name="Birren B."/>
        </authorList>
    </citation>
    <scope>NUCLEOTIDE SEQUENCE [LARGE SCALE GENOMIC DNA]</scope>
    <source>
        <strain evidence="2 3">CBS 606.96</strain>
    </source>
</reference>
<dbReference type="GeneID" id="19167049"/>
<proteinExistence type="predicted"/>
<evidence type="ECO:0000313" key="2">
    <source>
        <dbReference type="EMBL" id="EXJ89852.1"/>
    </source>
</evidence>
<keyword evidence="3" id="KW-1185">Reference proteome</keyword>
<organism evidence="2 3">
    <name type="scientific">Capronia epimyces CBS 606.96</name>
    <dbReference type="NCBI Taxonomy" id="1182542"/>
    <lineage>
        <taxon>Eukaryota</taxon>
        <taxon>Fungi</taxon>
        <taxon>Dikarya</taxon>
        <taxon>Ascomycota</taxon>
        <taxon>Pezizomycotina</taxon>
        <taxon>Eurotiomycetes</taxon>
        <taxon>Chaetothyriomycetidae</taxon>
        <taxon>Chaetothyriales</taxon>
        <taxon>Herpotrichiellaceae</taxon>
        <taxon>Capronia</taxon>
    </lineage>
</organism>
<dbReference type="HOGENOM" id="CLU_1390921_0_0_1"/>
<dbReference type="OrthoDB" id="4186058at2759"/>
<feature type="region of interest" description="Disordered" evidence="1">
    <location>
        <begin position="1"/>
        <end position="26"/>
    </location>
</feature>
<feature type="compositionally biased region" description="Basic and acidic residues" evidence="1">
    <location>
        <begin position="81"/>
        <end position="96"/>
    </location>
</feature>
<dbReference type="EMBL" id="AMGY01000002">
    <property type="protein sequence ID" value="EXJ89852.1"/>
    <property type="molecule type" value="Genomic_DNA"/>
</dbReference>
<dbReference type="Proteomes" id="UP000019478">
    <property type="component" value="Unassembled WGS sequence"/>
</dbReference>
<accession>W9YAK5</accession>
<name>W9YAK5_9EURO</name>
<comment type="caution">
    <text evidence="2">The sequence shown here is derived from an EMBL/GenBank/DDBJ whole genome shotgun (WGS) entry which is preliminary data.</text>
</comment>